<name>A0AA36NKI8_9DINO</name>
<feature type="region of interest" description="Disordered" evidence="14">
    <location>
        <begin position="1"/>
        <end position="25"/>
    </location>
</feature>
<evidence type="ECO:0000256" key="11">
    <source>
        <dbReference type="ARBA" id="ARBA00023136"/>
    </source>
</evidence>
<keyword evidence="10" id="KW-0406">Ion transport</keyword>
<evidence type="ECO:0000256" key="7">
    <source>
        <dbReference type="ARBA" id="ARBA00022837"/>
    </source>
</evidence>
<evidence type="ECO:0000256" key="15">
    <source>
        <dbReference type="SAM" id="Phobius"/>
    </source>
</evidence>
<dbReference type="GO" id="GO:0005891">
    <property type="term" value="C:voltage-gated calcium channel complex"/>
    <property type="evidence" value="ECO:0007669"/>
    <property type="project" value="TreeGrafter"/>
</dbReference>
<proteinExistence type="predicted"/>
<dbReference type="EMBL" id="CAUJNA010003694">
    <property type="protein sequence ID" value="CAJ1407856.1"/>
    <property type="molecule type" value="Genomic_DNA"/>
</dbReference>
<dbReference type="PANTHER" id="PTHR45628:SF7">
    <property type="entry name" value="VOLTAGE-DEPENDENT CALCIUM CHANNEL TYPE A SUBUNIT ALPHA-1"/>
    <property type="match status" value="1"/>
</dbReference>
<dbReference type="Gene3D" id="1.20.120.350">
    <property type="entry name" value="Voltage-gated potassium channels. Chain C"/>
    <property type="match status" value="1"/>
</dbReference>
<dbReference type="InterPro" id="IPR027359">
    <property type="entry name" value="Volt_channel_dom_sf"/>
</dbReference>
<feature type="region of interest" description="Disordered" evidence="14">
    <location>
        <begin position="130"/>
        <end position="150"/>
    </location>
</feature>
<dbReference type="Gene3D" id="1.10.238.10">
    <property type="entry name" value="EF-hand"/>
    <property type="match status" value="1"/>
</dbReference>
<feature type="domain" description="EF-hand" evidence="16">
    <location>
        <begin position="511"/>
        <end position="546"/>
    </location>
</feature>
<dbReference type="InterPro" id="IPR002048">
    <property type="entry name" value="EF_hand_dom"/>
</dbReference>
<evidence type="ECO:0000256" key="6">
    <source>
        <dbReference type="ARBA" id="ARBA00022692"/>
    </source>
</evidence>
<feature type="transmembrane region" description="Helical" evidence="15">
    <location>
        <begin position="281"/>
        <end position="299"/>
    </location>
</feature>
<dbReference type="PANTHER" id="PTHR45628">
    <property type="entry name" value="VOLTAGE-DEPENDENT CALCIUM CHANNEL TYPE A SUBUNIT ALPHA-1"/>
    <property type="match status" value="1"/>
</dbReference>
<evidence type="ECO:0000256" key="5">
    <source>
        <dbReference type="ARBA" id="ARBA00022673"/>
    </source>
</evidence>
<evidence type="ECO:0000313" key="17">
    <source>
        <dbReference type="EMBL" id="CAJ1407856.1"/>
    </source>
</evidence>
<dbReference type="InterPro" id="IPR011992">
    <property type="entry name" value="EF-hand-dom_pair"/>
</dbReference>
<accession>A0AA36NKI8</accession>
<evidence type="ECO:0000256" key="12">
    <source>
        <dbReference type="ARBA" id="ARBA00023180"/>
    </source>
</evidence>
<feature type="transmembrane region" description="Helical" evidence="15">
    <location>
        <begin position="239"/>
        <end position="261"/>
    </location>
</feature>
<evidence type="ECO:0000256" key="14">
    <source>
        <dbReference type="SAM" id="MobiDB-lite"/>
    </source>
</evidence>
<keyword evidence="5" id="KW-0107">Calcium channel</keyword>
<dbReference type="AlphaFoldDB" id="A0AA36NKI8"/>
<dbReference type="Pfam" id="PF00520">
    <property type="entry name" value="Ion_trans"/>
    <property type="match status" value="1"/>
</dbReference>
<keyword evidence="2" id="KW-0813">Transport</keyword>
<evidence type="ECO:0000256" key="9">
    <source>
        <dbReference type="ARBA" id="ARBA00022989"/>
    </source>
</evidence>
<protein>
    <recommendedName>
        <fullName evidence="16">EF-hand domain-containing protein</fullName>
    </recommendedName>
</protein>
<reference evidence="17" key="1">
    <citation type="submission" date="2023-08" db="EMBL/GenBank/DDBJ databases">
        <authorList>
            <person name="Chen Y."/>
            <person name="Shah S."/>
            <person name="Dougan E. K."/>
            <person name="Thang M."/>
            <person name="Chan C."/>
        </authorList>
    </citation>
    <scope>NUCLEOTIDE SEQUENCE</scope>
</reference>
<keyword evidence="11 15" id="KW-0472">Membrane</keyword>
<keyword evidence="6 15" id="KW-0812">Transmembrane</keyword>
<keyword evidence="9 15" id="KW-1133">Transmembrane helix</keyword>
<dbReference type="Proteomes" id="UP001178507">
    <property type="component" value="Unassembled WGS sequence"/>
</dbReference>
<feature type="compositionally biased region" description="Basic and acidic residues" evidence="14">
    <location>
        <begin position="7"/>
        <end position="16"/>
    </location>
</feature>
<evidence type="ECO:0000313" key="18">
    <source>
        <dbReference type="Proteomes" id="UP001178507"/>
    </source>
</evidence>
<dbReference type="PROSITE" id="PS50222">
    <property type="entry name" value="EF_HAND_2"/>
    <property type="match status" value="1"/>
</dbReference>
<keyword evidence="13" id="KW-0407">Ion channel</keyword>
<keyword evidence="18" id="KW-1185">Reference proteome</keyword>
<keyword evidence="4" id="KW-0109">Calcium transport</keyword>
<evidence type="ECO:0000259" key="16">
    <source>
        <dbReference type="PROSITE" id="PS50222"/>
    </source>
</evidence>
<feature type="transmembrane region" description="Helical" evidence="15">
    <location>
        <begin position="419"/>
        <end position="441"/>
    </location>
</feature>
<sequence>MPAPGGRKPEGNHGLEIRPPSPSVPELFQLRSDMAKHHRRIEKMLAEVLGKIQVATSKAIRDELGTMKKQLTREEPDICIPGTPDRVFEEDQAELAASDDDRPAKKEMGLLRRQASARDKFEKSPVSTLEAWAGGSGPGSPVNAGNTVTMSTSDIEGEDAKKKFKLEKTKVKGVRDILEMKWKSQSSSEVGRCRSAAKLIVGNPKFEWSCATLILLCAILIGVEAHWSMVNIGSTPPLVFRIFNSVFNGLFTIELCLRLAVDGLYFWTLRNSSIHWNALDTVLVLLALVEEVLVLVWTTESQLSGLKILRMVRLARILRIVRVVRFFSELRVMVNGVIGSAKSLCWALLLLLLVNFLFGVVFMQLSMEYLETINPQAELRQYFGSLPRTMLTLYQAISGGIDWYNAIVTLLPVSEWMEYIFSAYVFFTVFCCLNIVTGIFVDNAKALKVADEEAMHHEAMKERQKWISEVAELFTKICAEKDGKLTKEDFVHHVTHSDRIATCFYHLGINTETTNTDELWELFDVDDSGGIDQDEFAIGIKQFHGYARSIDLFKLRKEVKEILKNLALFVHDDH</sequence>
<evidence type="ECO:0000256" key="2">
    <source>
        <dbReference type="ARBA" id="ARBA00022448"/>
    </source>
</evidence>
<evidence type="ECO:0000256" key="1">
    <source>
        <dbReference type="ARBA" id="ARBA00004141"/>
    </source>
</evidence>
<keyword evidence="12" id="KW-0325">Glycoprotein</keyword>
<evidence type="ECO:0000256" key="13">
    <source>
        <dbReference type="ARBA" id="ARBA00023303"/>
    </source>
</evidence>
<keyword evidence="7" id="KW-0106">Calcium</keyword>
<dbReference type="InterPro" id="IPR050599">
    <property type="entry name" value="VDCC_alpha-1_subunit"/>
</dbReference>
<gene>
    <name evidence="17" type="ORF">EVOR1521_LOCUS29456</name>
</gene>
<keyword evidence="3" id="KW-0597">Phosphoprotein</keyword>
<dbReference type="Gene3D" id="1.10.287.70">
    <property type="match status" value="1"/>
</dbReference>
<keyword evidence="8" id="KW-0851">Voltage-gated channel</keyword>
<organism evidence="17 18">
    <name type="scientific">Effrenium voratum</name>
    <dbReference type="NCBI Taxonomy" id="2562239"/>
    <lineage>
        <taxon>Eukaryota</taxon>
        <taxon>Sar</taxon>
        <taxon>Alveolata</taxon>
        <taxon>Dinophyceae</taxon>
        <taxon>Suessiales</taxon>
        <taxon>Symbiodiniaceae</taxon>
        <taxon>Effrenium</taxon>
    </lineage>
</organism>
<evidence type="ECO:0000256" key="4">
    <source>
        <dbReference type="ARBA" id="ARBA00022568"/>
    </source>
</evidence>
<feature type="transmembrane region" description="Helical" evidence="15">
    <location>
        <begin position="346"/>
        <end position="370"/>
    </location>
</feature>
<evidence type="ECO:0000256" key="3">
    <source>
        <dbReference type="ARBA" id="ARBA00022553"/>
    </source>
</evidence>
<dbReference type="GO" id="GO:0008331">
    <property type="term" value="F:high voltage-gated calcium channel activity"/>
    <property type="evidence" value="ECO:0007669"/>
    <property type="project" value="TreeGrafter"/>
</dbReference>
<evidence type="ECO:0000256" key="10">
    <source>
        <dbReference type="ARBA" id="ARBA00023065"/>
    </source>
</evidence>
<dbReference type="SMART" id="SM00054">
    <property type="entry name" value="EFh"/>
    <property type="match status" value="2"/>
</dbReference>
<comment type="caution">
    <text evidence="17">The sequence shown here is derived from an EMBL/GenBank/DDBJ whole genome shotgun (WGS) entry which is preliminary data.</text>
</comment>
<feature type="transmembrane region" description="Helical" evidence="15">
    <location>
        <begin position="206"/>
        <end position="227"/>
    </location>
</feature>
<dbReference type="SUPFAM" id="SSF81324">
    <property type="entry name" value="Voltage-gated potassium channels"/>
    <property type="match status" value="1"/>
</dbReference>
<dbReference type="SUPFAM" id="SSF47473">
    <property type="entry name" value="EF-hand"/>
    <property type="match status" value="1"/>
</dbReference>
<dbReference type="InterPro" id="IPR005821">
    <property type="entry name" value="Ion_trans_dom"/>
</dbReference>
<dbReference type="GO" id="GO:0098703">
    <property type="term" value="P:calcium ion import across plasma membrane"/>
    <property type="evidence" value="ECO:0007669"/>
    <property type="project" value="TreeGrafter"/>
</dbReference>
<comment type="subcellular location">
    <subcellularLocation>
        <location evidence="1">Membrane</location>
        <topology evidence="1">Multi-pass membrane protein</topology>
    </subcellularLocation>
</comment>
<evidence type="ECO:0000256" key="8">
    <source>
        <dbReference type="ARBA" id="ARBA00022882"/>
    </source>
</evidence>
<dbReference type="GO" id="GO:0005509">
    <property type="term" value="F:calcium ion binding"/>
    <property type="evidence" value="ECO:0007669"/>
    <property type="project" value="InterPro"/>
</dbReference>